<comment type="caution">
    <text evidence="2">The sequence shown here is derived from an EMBL/GenBank/DDBJ whole genome shotgun (WGS) entry which is preliminary data.</text>
</comment>
<reference evidence="2" key="2">
    <citation type="submission" date="2020-11" db="EMBL/GenBank/DDBJ databases">
        <authorList>
            <person name="McCartney M.A."/>
            <person name="Auch B."/>
            <person name="Kono T."/>
            <person name="Mallez S."/>
            <person name="Becker A."/>
            <person name="Gohl D.M."/>
            <person name="Silverstein K.A.T."/>
            <person name="Koren S."/>
            <person name="Bechman K.B."/>
            <person name="Herman A."/>
            <person name="Abrahante J.E."/>
            <person name="Garbe J."/>
        </authorList>
    </citation>
    <scope>NUCLEOTIDE SEQUENCE</scope>
    <source>
        <strain evidence="2">Duluth1</strain>
        <tissue evidence="2">Whole animal</tissue>
    </source>
</reference>
<gene>
    <name evidence="2" type="ORF">DPMN_038284</name>
</gene>
<feature type="coiled-coil region" evidence="1">
    <location>
        <begin position="11"/>
        <end position="38"/>
    </location>
</feature>
<dbReference type="EMBL" id="JAIWYP010000002">
    <property type="protein sequence ID" value="KAH3875025.1"/>
    <property type="molecule type" value="Genomic_DNA"/>
</dbReference>
<proteinExistence type="predicted"/>
<protein>
    <submittedName>
        <fullName evidence="2">Uncharacterized protein</fullName>
    </submittedName>
</protein>
<dbReference type="AlphaFoldDB" id="A0A9D4RQJ6"/>
<sequence>MLLTKLNTVHLTLTEHSKRNLINLYEEAEERILKAVSAGNDGKLNRDNLDIRVQTNDVRLSSKDKDYHFFASDFTIDRVNLTGLSKMTPSKENINLSVKDFVPSQEKYK</sequence>
<evidence type="ECO:0000256" key="1">
    <source>
        <dbReference type="SAM" id="Coils"/>
    </source>
</evidence>
<name>A0A9D4RQJ6_DREPO</name>
<evidence type="ECO:0000313" key="3">
    <source>
        <dbReference type="Proteomes" id="UP000828390"/>
    </source>
</evidence>
<keyword evidence="1" id="KW-0175">Coiled coil</keyword>
<organism evidence="2 3">
    <name type="scientific">Dreissena polymorpha</name>
    <name type="common">Zebra mussel</name>
    <name type="synonym">Mytilus polymorpha</name>
    <dbReference type="NCBI Taxonomy" id="45954"/>
    <lineage>
        <taxon>Eukaryota</taxon>
        <taxon>Metazoa</taxon>
        <taxon>Spiralia</taxon>
        <taxon>Lophotrochozoa</taxon>
        <taxon>Mollusca</taxon>
        <taxon>Bivalvia</taxon>
        <taxon>Autobranchia</taxon>
        <taxon>Heteroconchia</taxon>
        <taxon>Euheterodonta</taxon>
        <taxon>Imparidentia</taxon>
        <taxon>Neoheterodontei</taxon>
        <taxon>Myida</taxon>
        <taxon>Dreissenoidea</taxon>
        <taxon>Dreissenidae</taxon>
        <taxon>Dreissena</taxon>
    </lineage>
</organism>
<accession>A0A9D4RQJ6</accession>
<reference evidence="2" key="1">
    <citation type="journal article" date="2019" name="bioRxiv">
        <title>The Genome of the Zebra Mussel, Dreissena polymorpha: A Resource for Invasive Species Research.</title>
        <authorList>
            <person name="McCartney M.A."/>
            <person name="Auch B."/>
            <person name="Kono T."/>
            <person name="Mallez S."/>
            <person name="Zhang Y."/>
            <person name="Obille A."/>
            <person name="Becker A."/>
            <person name="Abrahante J.E."/>
            <person name="Garbe J."/>
            <person name="Badalamenti J.P."/>
            <person name="Herman A."/>
            <person name="Mangelson H."/>
            <person name="Liachko I."/>
            <person name="Sullivan S."/>
            <person name="Sone E.D."/>
            <person name="Koren S."/>
            <person name="Silverstein K.A.T."/>
            <person name="Beckman K.B."/>
            <person name="Gohl D.M."/>
        </authorList>
    </citation>
    <scope>NUCLEOTIDE SEQUENCE</scope>
    <source>
        <strain evidence="2">Duluth1</strain>
        <tissue evidence="2">Whole animal</tissue>
    </source>
</reference>
<keyword evidence="3" id="KW-1185">Reference proteome</keyword>
<dbReference type="Proteomes" id="UP000828390">
    <property type="component" value="Unassembled WGS sequence"/>
</dbReference>
<evidence type="ECO:0000313" key="2">
    <source>
        <dbReference type="EMBL" id="KAH3875025.1"/>
    </source>
</evidence>